<evidence type="ECO:0000256" key="1">
    <source>
        <dbReference type="SAM" id="SignalP"/>
    </source>
</evidence>
<dbReference type="RefSeq" id="WP_344182233.1">
    <property type="nucleotide sequence ID" value="NZ_BAAANC010000004.1"/>
</dbReference>
<gene>
    <name evidence="2" type="ORF">GCM10009741_71280</name>
</gene>
<accession>A0ABN2CHI4</accession>
<dbReference type="Proteomes" id="UP001500363">
    <property type="component" value="Unassembled WGS sequence"/>
</dbReference>
<feature type="signal peptide" evidence="1">
    <location>
        <begin position="1"/>
        <end position="23"/>
    </location>
</feature>
<keyword evidence="3" id="KW-1185">Reference proteome</keyword>
<proteinExistence type="predicted"/>
<comment type="caution">
    <text evidence="2">The sequence shown here is derived from an EMBL/GenBank/DDBJ whole genome shotgun (WGS) entry which is preliminary data.</text>
</comment>
<dbReference type="GO" id="GO:0016787">
    <property type="term" value="F:hydrolase activity"/>
    <property type="evidence" value="ECO:0007669"/>
    <property type="project" value="UniProtKB-KW"/>
</dbReference>
<protein>
    <submittedName>
        <fullName evidence="2">Alpha/beta fold hydrolase</fullName>
    </submittedName>
</protein>
<keyword evidence="1" id="KW-0732">Signal</keyword>
<keyword evidence="2" id="KW-0378">Hydrolase</keyword>
<evidence type="ECO:0000313" key="2">
    <source>
        <dbReference type="EMBL" id="GAA1556426.1"/>
    </source>
</evidence>
<dbReference type="Pfam" id="PF01674">
    <property type="entry name" value="Lipase_2"/>
    <property type="match status" value="1"/>
</dbReference>
<dbReference type="InterPro" id="IPR002918">
    <property type="entry name" value="Lipase_EstA/Esterase_EstB"/>
</dbReference>
<dbReference type="PANTHER" id="PTHR32015:SF1">
    <property type="entry name" value="LIPASE"/>
    <property type="match status" value="1"/>
</dbReference>
<name>A0ABN2CHI4_9ACTN</name>
<dbReference type="PANTHER" id="PTHR32015">
    <property type="entry name" value="FASTING INDUCED LIPASE"/>
    <property type="match status" value="1"/>
</dbReference>
<dbReference type="InterPro" id="IPR029058">
    <property type="entry name" value="AB_hydrolase_fold"/>
</dbReference>
<dbReference type="SUPFAM" id="SSF53474">
    <property type="entry name" value="alpha/beta-Hydrolases"/>
    <property type="match status" value="1"/>
</dbReference>
<feature type="chain" id="PRO_5046575546" evidence="1">
    <location>
        <begin position="24"/>
        <end position="303"/>
    </location>
</feature>
<organism evidence="2 3">
    <name type="scientific">Kribbella lupini</name>
    <dbReference type="NCBI Taxonomy" id="291602"/>
    <lineage>
        <taxon>Bacteria</taxon>
        <taxon>Bacillati</taxon>
        <taxon>Actinomycetota</taxon>
        <taxon>Actinomycetes</taxon>
        <taxon>Propionibacteriales</taxon>
        <taxon>Kribbellaceae</taxon>
        <taxon>Kribbella</taxon>
    </lineage>
</organism>
<sequence>MRKLLLTAITTVLLAGLATPAKADVLPVPSAALALANAAAHPDTSPAGSNDWSCRPTAAHPRPVVLVHGTVENMTFNWFTLSPLLKSKGYCVFAFNYGQLPGRYAGLPGSRLAGGVAPVPTSAGQLEAFVDRVLEATNSSRVDLVGHSQGGMMPRYYLKFLGGAAKVGHLVALSPSNHGTTVDGLAHLPGVPELLSTGLGPSVRDQIKGSELLRKLNAGGDTVPGVRYTVIQTRYDEVVTPYTSAFLTGPKVTNILLQDRCPLDASDHLSISFTSPASQYVVNALDPAHAKPVRCDLALPAVG</sequence>
<reference evidence="2 3" key="1">
    <citation type="journal article" date="2019" name="Int. J. Syst. Evol. Microbiol.">
        <title>The Global Catalogue of Microorganisms (GCM) 10K type strain sequencing project: providing services to taxonomists for standard genome sequencing and annotation.</title>
        <authorList>
            <consortium name="The Broad Institute Genomics Platform"/>
            <consortium name="The Broad Institute Genome Sequencing Center for Infectious Disease"/>
            <person name="Wu L."/>
            <person name="Ma J."/>
        </authorList>
    </citation>
    <scope>NUCLEOTIDE SEQUENCE [LARGE SCALE GENOMIC DNA]</scope>
    <source>
        <strain evidence="2 3">JCM 14303</strain>
    </source>
</reference>
<evidence type="ECO:0000313" key="3">
    <source>
        <dbReference type="Proteomes" id="UP001500363"/>
    </source>
</evidence>
<dbReference type="Gene3D" id="3.40.50.1820">
    <property type="entry name" value="alpha/beta hydrolase"/>
    <property type="match status" value="1"/>
</dbReference>
<dbReference type="EMBL" id="BAAANC010000004">
    <property type="protein sequence ID" value="GAA1556426.1"/>
    <property type="molecule type" value="Genomic_DNA"/>
</dbReference>